<dbReference type="FunFam" id="3.30.1370.10:FF:000038">
    <property type="entry name" value="exosome complex component RRP40"/>
    <property type="match status" value="1"/>
</dbReference>
<comment type="caution">
    <text evidence="12">The sequence shown here is derived from an EMBL/GenBank/DDBJ whole genome shotgun (WGS) entry which is preliminary data.</text>
</comment>
<evidence type="ECO:0000256" key="3">
    <source>
        <dbReference type="ARBA" id="ARBA00007841"/>
    </source>
</evidence>
<evidence type="ECO:0000256" key="1">
    <source>
        <dbReference type="ARBA" id="ARBA00004496"/>
    </source>
</evidence>
<keyword evidence="12" id="KW-0540">Nuclease</keyword>
<evidence type="ECO:0000313" key="13">
    <source>
        <dbReference type="Proteomes" id="UP000009328"/>
    </source>
</evidence>
<dbReference type="GO" id="GO:0000176">
    <property type="term" value="C:nuclear exosome (RNase complex)"/>
    <property type="evidence" value="ECO:0007669"/>
    <property type="project" value="TreeGrafter"/>
</dbReference>
<dbReference type="STRING" id="1206466.K0KWY2"/>
<dbReference type="GO" id="GO:0071051">
    <property type="term" value="P:poly(A)-dependent snoRNA 3'-end processing"/>
    <property type="evidence" value="ECO:0007669"/>
    <property type="project" value="TreeGrafter"/>
</dbReference>
<dbReference type="HOGENOM" id="CLU_069847_0_0_1"/>
<dbReference type="Gene3D" id="3.30.1370.10">
    <property type="entry name" value="K Homology domain, type 1"/>
    <property type="match status" value="1"/>
</dbReference>
<reference evidence="12 13" key="1">
    <citation type="journal article" date="2012" name="Eukaryot. Cell">
        <title>Draft genome sequence of Wickerhamomyces ciferrii NRRL Y-1031 F-60-10.</title>
        <authorList>
            <person name="Schneider J."/>
            <person name="Andrea H."/>
            <person name="Blom J."/>
            <person name="Jaenicke S."/>
            <person name="Ruckert C."/>
            <person name="Schorsch C."/>
            <person name="Szczepanowski R."/>
            <person name="Farwick M."/>
            <person name="Goesmann A."/>
            <person name="Puhler A."/>
            <person name="Schaffer S."/>
            <person name="Tauch A."/>
            <person name="Kohler T."/>
            <person name="Brinkrolf K."/>
        </authorList>
    </citation>
    <scope>NUCLEOTIDE SEQUENCE [LARGE SCALE GENOMIC DNA]</scope>
    <source>
        <strain evidence="13">ATCC 14091 / BCRC 22168 / CBS 111 / JCM 3599 / NBRC 0793 / NRRL Y-1031 F-60-10</strain>
    </source>
</reference>
<dbReference type="EMBL" id="CAIF01000203">
    <property type="protein sequence ID" value="CCH45608.1"/>
    <property type="molecule type" value="Genomic_DNA"/>
</dbReference>
<dbReference type="GO" id="GO:0034475">
    <property type="term" value="P:U4 snRNA 3'-end processing"/>
    <property type="evidence" value="ECO:0007669"/>
    <property type="project" value="TreeGrafter"/>
</dbReference>
<accession>K0KWY2</accession>
<comment type="similarity">
    <text evidence="3">Belongs to the RRP40 family.</text>
</comment>
<dbReference type="CDD" id="cd05790">
    <property type="entry name" value="S1_Rrp40"/>
    <property type="match status" value="1"/>
</dbReference>
<keyword evidence="7" id="KW-0694">RNA-binding</keyword>
<dbReference type="PANTHER" id="PTHR21321">
    <property type="entry name" value="PNAS-3 RELATED"/>
    <property type="match status" value="1"/>
</dbReference>
<evidence type="ECO:0000259" key="10">
    <source>
        <dbReference type="Pfam" id="PF15985"/>
    </source>
</evidence>
<evidence type="ECO:0000256" key="8">
    <source>
        <dbReference type="ARBA" id="ARBA00023242"/>
    </source>
</evidence>
<keyword evidence="5" id="KW-0698">rRNA processing</keyword>
<keyword evidence="12" id="KW-0378">Hydrolase</keyword>
<dbReference type="GO" id="GO:0003723">
    <property type="term" value="F:RNA binding"/>
    <property type="evidence" value="ECO:0007669"/>
    <property type="project" value="UniProtKB-KW"/>
</dbReference>
<organism evidence="12 13">
    <name type="scientific">Wickerhamomyces ciferrii (strain ATCC 14091 / BCRC 22168 / CBS 111 / JCM 3599 / NBRC 0793 / NRRL Y-1031 F-60-10)</name>
    <name type="common">Yeast</name>
    <name type="synonym">Pichia ciferrii</name>
    <dbReference type="NCBI Taxonomy" id="1206466"/>
    <lineage>
        <taxon>Eukaryota</taxon>
        <taxon>Fungi</taxon>
        <taxon>Dikarya</taxon>
        <taxon>Ascomycota</taxon>
        <taxon>Saccharomycotina</taxon>
        <taxon>Saccharomycetes</taxon>
        <taxon>Phaffomycetales</taxon>
        <taxon>Wickerhamomycetaceae</taxon>
        <taxon>Wickerhamomyces</taxon>
    </lineage>
</organism>
<keyword evidence="13" id="KW-1185">Reference proteome</keyword>
<feature type="domain" description="K Homology" evidence="10">
    <location>
        <begin position="150"/>
        <end position="197"/>
    </location>
</feature>
<dbReference type="Gene3D" id="2.40.50.140">
    <property type="entry name" value="Nucleic acid-binding proteins"/>
    <property type="match status" value="1"/>
</dbReference>
<dbReference type="GO" id="GO:0005730">
    <property type="term" value="C:nucleolus"/>
    <property type="evidence" value="ECO:0007669"/>
    <property type="project" value="UniProtKB-SubCell"/>
</dbReference>
<evidence type="ECO:0000256" key="4">
    <source>
        <dbReference type="ARBA" id="ARBA00022490"/>
    </source>
</evidence>
<dbReference type="GO" id="GO:0000467">
    <property type="term" value="P:exonucleolytic trimming to generate mature 3'-end of 5.8S rRNA from tricistronic rRNA transcript (SSU-rRNA, 5.8S rRNA, LSU-rRNA)"/>
    <property type="evidence" value="ECO:0007669"/>
    <property type="project" value="TreeGrafter"/>
</dbReference>
<keyword evidence="4" id="KW-0963">Cytoplasm</keyword>
<dbReference type="InterPro" id="IPR049469">
    <property type="entry name" value="RRP40_KH-I"/>
</dbReference>
<dbReference type="SUPFAM" id="SSF50249">
    <property type="entry name" value="Nucleic acid-binding proteins"/>
    <property type="match status" value="1"/>
</dbReference>
<evidence type="ECO:0000259" key="11">
    <source>
        <dbReference type="Pfam" id="PF18311"/>
    </source>
</evidence>
<dbReference type="InterPro" id="IPR026699">
    <property type="entry name" value="Exosome_RNA_bind1/RRP40/RRP4"/>
</dbReference>
<evidence type="ECO:0000256" key="5">
    <source>
        <dbReference type="ARBA" id="ARBA00022552"/>
    </source>
</evidence>
<evidence type="ECO:0000313" key="12">
    <source>
        <dbReference type="EMBL" id="CCH45608.1"/>
    </source>
</evidence>
<dbReference type="InterPro" id="IPR041054">
    <property type="entry name" value="Rrp40_N_euk"/>
</dbReference>
<dbReference type="InParanoid" id="K0KWY2"/>
<keyword evidence="6" id="KW-0271">Exosome</keyword>
<dbReference type="Pfam" id="PF21262">
    <property type="entry name" value="RRP40_S1"/>
    <property type="match status" value="1"/>
</dbReference>
<feature type="domain" description="Exosome complex exonuclease Rrp40 N-terminal" evidence="11">
    <location>
        <begin position="22"/>
        <end position="60"/>
    </location>
</feature>
<evidence type="ECO:0000256" key="9">
    <source>
        <dbReference type="ARBA" id="ARBA00030615"/>
    </source>
</evidence>
<comment type="subcellular location">
    <subcellularLocation>
        <location evidence="1">Cytoplasm</location>
    </subcellularLocation>
    <subcellularLocation>
        <location evidence="2">Nucleus</location>
        <location evidence="2">Nucleolus</location>
    </subcellularLocation>
</comment>
<keyword evidence="12" id="KW-0269">Exonuclease</keyword>
<dbReference type="GO" id="GO:0071035">
    <property type="term" value="P:nuclear polyadenylation-dependent rRNA catabolic process"/>
    <property type="evidence" value="ECO:0007669"/>
    <property type="project" value="TreeGrafter"/>
</dbReference>
<dbReference type="InterPro" id="IPR036612">
    <property type="entry name" value="KH_dom_type_1_sf"/>
</dbReference>
<dbReference type="Pfam" id="PF15985">
    <property type="entry name" value="KH_6"/>
    <property type="match status" value="1"/>
</dbReference>
<dbReference type="GO" id="GO:0071034">
    <property type="term" value="P:CUT catabolic process"/>
    <property type="evidence" value="ECO:0007669"/>
    <property type="project" value="TreeGrafter"/>
</dbReference>
<dbReference type="FunCoup" id="K0KWY2">
    <property type="interactions" value="833"/>
</dbReference>
<dbReference type="InterPro" id="IPR037319">
    <property type="entry name" value="Rrp40_S1"/>
</dbReference>
<gene>
    <name evidence="12" type="ORF">BN7_5191</name>
</gene>
<dbReference type="FunFam" id="2.40.50.140:FF:000127">
    <property type="entry name" value="Exosome complex component RRP40"/>
    <property type="match status" value="1"/>
</dbReference>
<evidence type="ECO:0000256" key="7">
    <source>
        <dbReference type="ARBA" id="ARBA00022884"/>
    </source>
</evidence>
<proteinExistence type="inferred from homology"/>
<dbReference type="Pfam" id="PF18311">
    <property type="entry name" value="Rrp40_N"/>
    <property type="match status" value="1"/>
</dbReference>
<sequence>MAQLIIPGDDLPSHSTDQNSQLIIGPGIYVNPINKSIIPINSGLLNHQANSLYIESNSRRYIPQQNDFVIGKVIGSFGDVFKVSLSNFSNSVSLSSMAFPNATKKNRPNIKNGNLVYARVSNANKEIDTELECIDPTTGKDGGFGLLEGGYLLEVSLSFARFLLFNPQCQILNELVKKCKFEIAIGCNGLIWIKSDELKYTLALSKCLEKAQFLKQDELNKVFNSTFKELGL</sequence>
<name>K0KWY2_WICCF</name>
<dbReference type="GO" id="GO:0004527">
    <property type="term" value="F:exonuclease activity"/>
    <property type="evidence" value="ECO:0007669"/>
    <property type="project" value="UniProtKB-KW"/>
</dbReference>
<evidence type="ECO:0000256" key="6">
    <source>
        <dbReference type="ARBA" id="ARBA00022835"/>
    </source>
</evidence>
<dbReference type="Proteomes" id="UP000009328">
    <property type="component" value="Unassembled WGS sequence"/>
</dbReference>
<dbReference type="AlphaFoldDB" id="K0KWY2"/>
<evidence type="ECO:0000256" key="2">
    <source>
        <dbReference type="ARBA" id="ARBA00004604"/>
    </source>
</evidence>
<dbReference type="CDD" id="cd22526">
    <property type="entry name" value="KH-I_Rrp40"/>
    <property type="match status" value="1"/>
</dbReference>
<dbReference type="InterPro" id="IPR004088">
    <property type="entry name" value="KH_dom_type_1"/>
</dbReference>
<dbReference type="PANTHER" id="PTHR21321:SF1">
    <property type="entry name" value="EXOSOME COMPLEX COMPONENT RRP40"/>
    <property type="match status" value="1"/>
</dbReference>
<keyword evidence="8" id="KW-0539">Nucleus</keyword>
<dbReference type="GO" id="GO:0071038">
    <property type="term" value="P:TRAMP-dependent tRNA surveillance pathway"/>
    <property type="evidence" value="ECO:0007669"/>
    <property type="project" value="TreeGrafter"/>
</dbReference>
<dbReference type="GO" id="GO:0000177">
    <property type="term" value="C:cytoplasmic exosome (RNase complex)"/>
    <property type="evidence" value="ECO:0007669"/>
    <property type="project" value="TreeGrafter"/>
</dbReference>
<protein>
    <recommendedName>
        <fullName evidence="9">Ribosomal RNA-processing protein 40</fullName>
    </recommendedName>
</protein>
<dbReference type="Gene3D" id="2.40.50.100">
    <property type="match status" value="1"/>
</dbReference>
<dbReference type="eggNOG" id="KOG1004">
    <property type="taxonomic scope" value="Eukaryota"/>
</dbReference>
<dbReference type="InterPro" id="IPR012340">
    <property type="entry name" value="NA-bd_OB-fold"/>
</dbReference>
<dbReference type="SUPFAM" id="SSF54791">
    <property type="entry name" value="Eukaryotic type KH-domain (KH-domain type I)"/>
    <property type="match status" value="1"/>
</dbReference>